<evidence type="ECO:0000313" key="2">
    <source>
        <dbReference type="Proteomes" id="UP000588586"/>
    </source>
</evidence>
<proteinExistence type="predicted"/>
<protein>
    <submittedName>
        <fullName evidence="1">Uncharacterized protein</fullName>
    </submittedName>
</protein>
<dbReference type="RefSeq" id="WP_171241726.1">
    <property type="nucleotide sequence ID" value="NZ_JABEPQ010000001.1"/>
</dbReference>
<reference evidence="1 2" key="1">
    <citation type="submission" date="2020-04" db="EMBL/GenBank/DDBJ databases">
        <title>Knoellia sp. isolate from air conditioner.</title>
        <authorList>
            <person name="Chea S."/>
            <person name="Kim D.-U."/>
        </authorList>
    </citation>
    <scope>NUCLEOTIDE SEQUENCE [LARGE SCALE GENOMIC DNA]</scope>
    <source>
        <strain evidence="1 2">DB2414S</strain>
    </source>
</reference>
<organism evidence="1 2">
    <name type="scientific">Knoellia koreensis</name>
    <dbReference type="NCBI Taxonomy" id="2730921"/>
    <lineage>
        <taxon>Bacteria</taxon>
        <taxon>Bacillati</taxon>
        <taxon>Actinomycetota</taxon>
        <taxon>Actinomycetes</taxon>
        <taxon>Micrococcales</taxon>
        <taxon>Intrasporangiaceae</taxon>
        <taxon>Knoellia</taxon>
    </lineage>
</organism>
<dbReference type="EMBL" id="JABEPQ010000001">
    <property type="protein sequence ID" value="NNM44587.1"/>
    <property type="molecule type" value="Genomic_DNA"/>
</dbReference>
<dbReference type="Proteomes" id="UP000588586">
    <property type="component" value="Unassembled WGS sequence"/>
</dbReference>
<comment type="caution">
    <text evidence="1">The sequence shown here is derived from an EMBL/GenBank/DDBJ whole genome shotgun (WGS) entry which is preliminary data.</text>
</comment>
<gene>
    <name evidence="1" type="ORF">HJG52_01020</name>
</gene>
<evidence type="ECO:0000313" key="1">
    <source>
        <dbReference type="EMBL" id="NNM44587.1"/>
    </source>
</evidence>
<dbReference type="AlphaFoldDB" id="A0A849HIS4"/>
<accession>A0A849HIS4</accession>
<name>A0A849HIS4_9MICO</name>
<keyword evidence="2" id="KW-1185">Reference proteome</keyword>
<sequence>MSHEHTPFELLRQHQLIQDALDQSTTPGADLLDATHAAWRAGYDLGYAAGQMAASIDLARSWLLDLAHDAERLAVGEATRRHGRGWAAAIERQARLPQTAPVGLRAVGGP</sequence>